<evidence type="ECO:0000313" key="3">
    <source>
        <dbReference type="EMBL" id="UOE34391.1"/>
    </source>
</evidence>
<keyword evidence="2" id="KW-0732">Signal</keyword>
<organism evidence="3 4">
    <name type="scientific">Hymenobacter monticola</name>
    <dbReference type="NCBI Taxonomy" id="1705399"/>
    <lineage>
        <taxon>Bacteria</taxon>
        <taxon>Pseudomonadati</taxon>
        <taxon>Bacteroidota</taxon>
        <taxon>Cytophagia</taxon>
        <taxon>Cytophagales</taxon>
        <taxon>Hymenobacteraceae</taxon>
        <taxon>Hymenobacter</taxon>
    </lineage>
</organism>
<evidence type="ECO:0000256" key="2">
    <source>
        <dbReference type="SAM" id="SignalP"/>
    </source>
</evidence>
<dbReference type="Pfam" id="PF14903">
    <property type="entry name" value="WG_beta_rep"/>
    <property type="match status" value="1"/>
</dbReference>
<accession>A0ABY4B8S5</accession>
<name>A0ABY4B8S5_9BACT</name>
<reference evidence="3 4" key="1">
    <citation type="submission" date="2022-03" db="EMBL/GenBank/DDBJ databases">
        <title>Hymenobactersp. isolated from the air.</title>
        <authorList>
            <person name="Won M."/>
            <person name="Kwon S.-W."/>
        </authorList>
    </citation>
    <scope>NUCLEOTIDE SEQUENCE [LARGE SCALE GENOMIC DNA]</scope>
    <source>
        <strain evidence="3 4">KACC 22596</strain>
    </source>
</reference>
<gene>
    <name evidence="3" type="ORF">MTP16_01745</name>
</gene>
<evidence type="ECO:0000256" key="1">
    <source>
        <dbReference type="SAM" id="MobiDB-lite"/>
    </source>
</evidence>
<sequence>MRFLFLLILELAGASALAQAPARGIHRSSAATRSQIPALPPYDETEPPQHGLARVRRGTSYGYVDATGREVVPVRFAAAAYTDAPDSYELIKRLVPGWAQRDVRLPLHLVLVVDFLPALVQSPSDIANHRTNRRPHDEYRLGLYRPDGRAVLPAKYAYIRALGPFRAGTGIDSLALVSEHFAAGLLAGYAGYTSHSGCMVTYHEPAPYYREQLLHRSGRLLLNGKQVAPIKWLSRELVGIGDLMPGEHATGGAYTVLDTTGRQVMLGSRVAPFGKEDQYLVDRDRNCVLLRRDGTPVTPKLFVYLQALDSTRAIAYANVPGSVTYERYGSARTRYAVPQPLVGLLELATGNWLLTPRFESMRPVGEGFIVVQHGREGTADQHGKLVIPPAYERNSLYPCRDSASGQLLPYWLVHKRNRMLLINSQGRKLVAWPHAFVPRDRYGFFSNNRMTLQSLNARRTTKAVLVLPPNITGRAALHWLPLPVK</sequence>
<feature type="chain" id="PRO_5047350685" evidence="2">
    <location>
        <begin position="19"/>
        <end position="485"/>
    </location>
</feature>
<dbReference type="InterPro" id="IPR032774">
    <property type="entry name" value="WG_beta_rep"/>
</dbReference>
<dbReference type="RefSeq" id="WP_243515419.1">
    <property type="nucleotide sequence ID" value="NZ_CP094534.1"/>
</dbReference>
<protein>
    <submittedName>
        <fullName evidence="3">WG repeat-containing protein</fullName>
    </submittedName>
</protein>
<evidence type="ECO:0000313" key="4">
    <source>
        <dbReference type="Proteomes" id="UP000831390"/>
    </source>
</evidence>
<dbReference type="Proteomes" id="UP000831390">
    <property type="component" value="Chromosome"/>
</dbReference>
<keyword evidence="4" id="KW-1185">Reference proteome</keyword>
<dbReference type="EMBL" id="CP094534">
    <property type="protein sequence ID" value="UOE34391.1"/>
    <property type="molecule type" value="Genomic_DNA"/>
</dbReference>
<feature type="signal peptide" evidence="2">
    <location>
        <begin position="1"/>
        <end position="18"/>
    </location>
</feature>
<proteinExistence type="predicted"/>
<feature type="region of interest" description="Disordered" evidence="1">
    <location>
        <begin position="28"/>
        <end position="50"/>
    </location>
</feature>